<dbReference type="InterPro" id="IPR006531">
    <property type="entry name" value="Gp5/Vgr_OB"/>
</dbReference>
<dbReference type="SUPFAM" id="SSF69255">
    <property type="entry name" value="gp5 N-terminal domain-like"/>
    <property type="match status" value="1"/>
</dbReference>
<dbReference type="InterPro" id="IPR047702">
    <property type="entry name" value="VgrG-rel"/>
</dbReference>
<comment type="caution">
    <text evidence="3">The sequence shown here is derived from an EMBL/GenBank/DDBJ whole genome shotgun (WGS) entry which is preliminary data.</text>
</comment>
<sequence>MPNANLYLSDPLIKIEGQPASPELLKDLLQMTVEESLHLPAMFTLVIHNSYIPTSDRAQNQPWRHEQIFKIGKKVTLGFKSSTTQDLNFRNEKTKILVEGEVTGLEVHFNEKSEANIIVRGYDFSHRLHRGRYNRSFLNMTDSNIVKRIAQEVGINTGKIDDSGEVHKYVFQENQTNMEFLQERAARIGFDLFITEDKINFCKPESQASLDLKWLVDISKFSTRVTSAEQVNSVEVRGWDYSQKRLISSKANKEKQITKTGNQLGSSTSSAFRNLATPKMIVVDKPVVTQKQADVMAQALCDELGGEFIYADGKAFGNPEIRPRRVIRLQELGDRYSGQYYVTETRHFYNGRVYETDFSVRGLRAGNLFTTLSTKKHLQPSETLLVGIVTDNKDPQKWGRVKVKFPTLTEEHTSDWARVVALGAGQNRGFDCLPEINDEVLVGFEHGDIHRPYVIGGVWNGKDAPPEKVDDSVGSKGVRLRTIKTRVGHVLQFIEEDKSTSKTGIRVETKAGHKMYLNDSDRHIEIKTAGGHTIKMDDRSKSISIETTGGHQIQMNDAGKSVSVKSTGNLSLDAVGNIDISANGNITVKGAIIRLN</sequence>
<dbReference type="NCBIfam" id="NF033848">
    <property type="entry name" value="VgrG_rel"/>
    <property type="match status" value="1"/>
</dbReference>
<dbReference type="Pfam" id="PF04717">
    <property type="entry name" value="Phage_base_V"/>
    <property type="match status" value="1"/>
</dbReference>
<dbReference type="Gene3D" id="2.40.50.230">
    <property type="entry name" value="Gp5 N-terminal domain"/>
    <property type="match status" value="1"/>
</dbReference>
<evidence type="ECO:0000313" key="3">
    <source>
        <dbReference type="EMBL" id="PHK02535.1"/>
    </source>
</evidence>
<dbReference type="RefSeq" id="WP_099071382.1">
    <property type="nucleotide sequence ID" value="NZ_LAHD01000052.1"/>
</dbReference>
<evidence type="ECO:0000259" key="1">
    <source>
        <dbReference type="Pfam" id="PF04717"/>
    </source>
</evidence>
<evidence type="ECO:0000313" key="4">
    <source>
        <dbReference type="Proteomes" id="UP000222310"/>
    </source>
</evidence>
<name>A0A9Q6EKF9_NOSLI</name>
<reference evidence="3 4" key="1">
    <citation type="submission" date="2015-02" db="EMBL/GenBank/DDBJ databases">
        <title>Nostoc linckia genome annotation.</title>
        <authorList>
            <person name="Zhou Z."/>
        </authorList>
    </citation>
    <scope>NUCLEOTIDE SEQUENCE [LARGE SCALE GENOMIC DNA]</scope>
    <source>
        <strain evidence="4">z8</strain>
    </source>
</reference>
<dbReference type="InterPro" id="IPR056937">
    <property type="entry name" value="YqbQ/XkdQ"/>
</dbReference>
<dbReference type="Pfam" id="PF24032">
    <property type="entry name" value="YQBQ"/>
    <property type="match status" value="1"/>
</dbReference>
<gene>
    <name evidence="3" type="ORF">VF08_18565</name>
</gene>
<dbReference type="GeneID" id="57097489"/>
<dbReference type="SUPFAM" id="SSF69349">
    <property type="entry name" value="Phage fibre proteins"/>
    <property type="match status" value="1"/>
</dbReference>
<protein>
    <submittedName>
        <fullName evidence="3">Type IV secretion protein Rhs</fullName>
    </submittedName>
</protein>
<proteinExistence type="predicted"/>
<dbReference type="Proteomes" id="UP000222310">
    <property type="component" value="Unassembled WGS sequence"/>
</dbReference>
<feature type="domain" description="Gp5/Type VI secretion system Vgr protein OB-fold" evidence="1">
    <location>
        <begin position="386"/>
        <end position="459"/>
    </location>
</feature>
<dbReference type="AlphaFoldDB" id="A0A9Q6EKF9"/>
<feature type="domain" description="YqbQ/XkdQ" evidence="2">
    <location>
        <begin position="110"/>
        <end position="358"/>
    </location>
</feature>
<dbReference type="EMBL" id="LAHD01000052">
    <property type="protein sequence ID" value="PHK02535.1"/>
    <property type="molecule type" value="Genomic_DNA"/>
</dbReference>
<dbReference type="SUPFAM" id="SSF69279">
    <property type="entry name" value="Phage tail proteins"/>
    <property type="match status" value="1"/>
</dbReference>
<dbReference type="InterPro" id="IPR037026">
    <property type="entry name" value="Vgr_OB-fold_dom_sf"/>
</dbReference>
<organism evidence="3 4">
    <name type="scientific">Nostoc linckia z8</name>
    <dbReference type="NCBI Taxonomy" id="1628746"/>
    <lineage>
        <taxon>Bacteria</taxon>
        <taxon>Bacillati</taxon>
        <taxon>Cyanobacteriota</taxon>
        <taxon>Cyanophyceae</taxon>
        <taxon>Nostocales</taxon>
        <taxon>Nostocaceae</taxon>
        <taxon>Nostoc</taxon>
    </lineage>
</organism>
<accession>A0A9Q6EKF9</accession>
<evidence type="ECO:0000259" key="2">
    <source>
        <dbReference type="Pfam" id="PF24032"/>
    </source>
</evidence>